<dbReference type="STRING" id="280332.CQ12_19120"/>
<protein>
    <recommendedName>
        <fullName evidence="2">DUF6644 domain-containing protein</fullName>
    </recommendedName>
</protein>
<proteinExistence type="predicted"/>
<keyword evidence="4" id="KW-1185">Reference proteome</keyword>
<name>A0A0R3KXZ9_9BRAD</name>
<dbReference type="Proteomes" id="UP000050863">
    <property type="component" value="Unassembled WGS sequence"/>
</dbReference>
<keyword evidence="1" id="KW-0812">Transmembrane</keyword>
<accession>A0A0R3KXZ9</accession>
<dbReference type="RefSeq" id="WP_057839072.1">
    <property type="nucleotide sequence ID" value="NZ_LLXZ01000183.1"/>
</dbReference>
<evidence type="ECO:0000313" key="3">
    <source>
        <dbReference type="EMBL" id="KRQ98540.1"/>
    </source>
</evidence>
<dbReference type="OrthoDB" id="3536934at2"/>
<evidence type="ECO:0000259" key="2">
    <source>
        <dbReference type="Pfam" id="PF20349"/>
    </source>
</evidence>
<dbReference type="Pfam" id="PF20349">
    <property type="entry name" value="DUF6644"/>
    <property type="match status" value="1"/>
</dbReference>
<evidence type="ECO:0000256" key="1">
    <source>
        <dbReference type="SAM" id="Phobius"/>
    </source>
</evidence>
<feature type="domain" description="DUF6644" evidence="2">
    <location>
        <begin position="18"/>
        <end position="161"/>
    </location>
</feature>
<dbReference type="EMBL" id="LLXZ01000183">
    <property type="protein sequence ID" value="KRQ98540.1"/>
    <property type="molecule type" value="Genomic_DNA"/>
</dbReference>
<keyword evidence="1" id="KW-0472">Membrane</keyword>
<comment type="caution">
    <text evidence="3">The sequence shown here is derived from an EMBL/GenBank/DDBJ whole genome shotgun (WGS) entry which is preliminary data.</text>
</comment>
<organism evidence="3 4">
    <name type="scientific">Bradyrhizobium jicamae</name>
    <dbReference type="NCBI Taxonomy" id="280332"/>
    <lineage>
        <taxon>Bacteria</taxon>
        <taxon>Pseudomonadati</taxon>
        <taxon>Pseudomonadota</taxon>
        <taxon>Alphaproteobacteria</taxon>
        <taxon>Hyphomicrobiales</taxon>
        <taxon>Nitrobacteraceae</taxon>
        <taxon>Bradyrhizobium</taxon>
    </lineage>
</organism>
<feature type="transmembrane region" description="Helical" evidence="1">
    <location>
        <begin position="142"/>
        <end position="160"/>
    </location>
</feature>
<dbReference type="InterPro" id="IPR046586">
    <property type="entry name" value="DUF6644"/>
</dbReference>
<feature type="transmembrane region" description="Helical" evidence="1">
    <location>
        <begin position="101"/>
        <end position="122"/>
    </location>
</feature>
<dbReference type="AlphaFoldDB" id="A0A0R3KXZ9"/>
<evidence type="ECO:0000313" key="4">
    <source>
        <dbReference type="Proteomes" id="UP000050863"/>
    </source>
</evidence>
<keyword evidence="1" id="KW-1133">Transmembrane helix</keyword>
<feature type="transmembrane region" description="Helical" evidence="1">
    <location>
        <begin position="69"/>
        <end position="89"/>
    </location>
</feature>
<gene>
    <name evidence="3" type="ORF">CQ12_19120</name>
</gene>
<feature type="transmembrane region" description="Helical" evidence="1">
    <location>
        <begin position="34"/>
        <end position="57"/>
    </location>
</feature>
<sequence length="162" mass="17135">MEQQPAASIFLSLQESALGHTMRASPALYPAVEILHIIGFVVLVGSILALDLRLLGLGRAIAIQPMAQLLLPVSRVGFLLAISMGFLLFSADASHVVKNPAFQAKALLIAAALVNIVIAHAIPWRDASRWGDKASSGAKATALLSIVLWLGVICAGRLIAYF</sequence>
<reference evidence="3 4" key="1">
    <citation type="submission" date="2014-03" db="EMBL/GenBank/DDBJ databases">
        <title>Bradyrhizobium valentinum sp. nov., isolated from effective nodules of Lupinus mariae-josephae, a lupine endemic of basic-lime soils in Eastern Spain.</title>
        <authorList>
            <person name="Duran D."/>
            <person name="Rey L."/>
            <person name="Navarro A."/>
            <person name="Busquets A."/>
            <person name="Imperial J."/>
            <person name="Ruiz-Argueso T."/>
        </authorList>
    </citation>
    <scope>NUCLEOTIDE SEQUENCE [LARGE SCALE GENOMIC DNA]</scope>
    <source>
        <strain evidence="3 4">PAC68</strain>
    </source>
</reference>